<reference evidence="5 6" key="1">
    <citation type="journal article" date="2015" name="Genome Biol. Evol.">
        <title>Comparative Genomics of a Bacterivorous Green Alga Reveals Evolutionary Causalities and Consequences of Phago-Mixotrophic Mode of Nutrition.</title>
        <authorList>
            <person name="Burns J.A."/>
            <person name="Paasch A."/>
            <person name="Narechania A."/>
            <person name="Kim E."/>
        </authorList>
    </citation>
    <scope>NUCLEOTIDE SEQUENCE [LARGE SCALE GENOMIC DNA]</scope>
    <source>
        <strain evidence="5 6">PLY_AMNH</strain>
    </source>
</reference>
<dbReference type="InterPro" id="IPR013103">
    <property type="entry name" value="RVT_2"/>
</dbReference>
<evidence type="ECO:0000313" key="6">
    <source>
        <dbReference type="Proteomes" id="UP001190700"/>
    </source>
</evidence>
<evidence type="ECO:0000313" key="5">
    <source>
        <dbReference type="EMBL" id="KAK3249354.1"/>
    </source>
</evidence>
<keyword evidence="2" id="KW-0378">Hydrolase</keyword>
<comment type="caution">
    <text evidence="5">The sequence shown here is derived from an EMBL/GenBank/DDBJ whole genome shotgun (WGS) entry which is preliminary data.</text>
</comment>
<dbReference type="InterPro" id="IPR001584">
    <property type="entry name" value="Integrase_cat-core"/>
</dbReference>
<evidence type="ECO:0000256" key="2">
    <source>
        <dbReference type="ARBA" id="ARBA00022801"/>
    </source>
</evidence>
<dbReference type="PANTHER" id="PTHR42648:SF18">
    <property type="entry name" value="RETROTRANSPOSON, UNCLASSIFIED-LIKE PROTEIN"/>
    <property type="match status" value="1"/>
</dbReference>
<feature type="domain" description="Integrase catalytic" evidence="4">
    <location>
        <begin position="525"/>
        <end position="705"/>
    </location>
</feature>
<dbReference type="GO" id="GO:0016787">
    <property type="term" value="F:hydrolase activity"/>
    <property type="evidence" value="ECO:0007669"/>
    <property type="project" value="UniProtKB-KW"/>
</dbReference>
<dbReference type="EMBL" id="LGRX02027442">
    <property type="protein sequence ID" value="KAK3249354.1"/>
    <property type="molecule type" value="Genomic_DNA"/>
</dbReference>
<dbReference type="InterPro" id="IPR039537">
    <property type="entry name" value="Retrotran_Ty1/copia-like"/>
</dbReference>
<evidence type="ECO:0000256" key="3">
    <source>
        <dbReference type="SAM" id="MobiDB-lite"/>
    </source>
</evidence>
<organism evidence="5 6">
    <name type="scientific">Cymbomonas tetramitiformis</name>
    <dbReference type="NCBI Taxonomy" id="36881"/>
    <lineage>
        <taxon>Eukaryota</taxon>
        <taxon>Viridiplantae</taxon>
        <taxon>Chlorophyta</taxon>
        <taxon>Pyramimonadophyceae</taxon>
        <taxon>Pyramimonadales</taxon>
        <taxon>Pyramimonadaceae</taxon>
        <taxon>Cymbomonas</taxon>
    </lineage>
</organism>
<protein>
    <recommendedName>
        <fullName evidence="4">Integrase catalytic domain-containing protein</fullName>
    </recommendedName>
</protein>
<name>A0AAE0F2R3_9CHLO</name>
<evidence type="ECO:0000259" key="4">
    <source>
        <dbReference type="PROSITE" id="PS50994"/>
    </source>
</evidence>
<dbReference type="GO" id="GO:0046872">
    <property type="term" value="F:metal ion binding"/>
    <property type="evidence" value="ECO:0007669"/>
    <property type="project" value="UniProtKB-KW"/>
</dbReference>
<dbReference type="CDD" id="cd09272">
    <property type="entry name" value="RNase_HI_RT_Ty1"/>
    <property type="match status" value="1"/>
</dbReference>
<dbReference type="SUPFAM" id="SSF53098">
    <property type="entry name" value="Ribonuclease H-like"/>
    <property type="match status" value="1"/>
</dbReference>
<keyword evidence="6" id="KW-1185">Reference proteome</keyword>
<feature type="compositionally biased region" description="Low complexity" evidence="3">
    <location>
        <begin position="452"/>
        <end position="462"/>
    </location>
</feature>
<feature type="compositionally biased region" description="Acidic residues" evidence="3">
    <location>
        <begin position="492"/>
        <end position="504"/>
    </location>
</feature>
<accession>A0AAE0F2R3</accession>
<dbReference type="PANTHER" id="PTHR42648">
    <property type="entry name" value="TRANSPOSASE, PUTATIVE-RELATED"/>
    <property type="match status" value="1"/>
</dbReference>
<dbReference type="Pfam" id="PF07727">
    <property type="entry name" value="RVT_2"/>
    <property type="match status" value="1"/>
</dbReference>
<dbReference type="Gene3D" id="3.30.420.10">
    <property type="entry name" value="Ribonuclease H-like superfamily/Ribonuclease H"/>
    <property type="match status" value="1"/>
</dbReference>
<gene>
    <name evidence="5" type="ORF">CYMTET_41212</name>
</gene>
<dbReference type="GO" id="GO:0003676">
    <property type="term" value="F:nucleic acid binding"/>
    <property type="evidence" value="ECO:0007669"/>
    <property type="project" value="InterPro"/>
</dbReference>
<proteinExistence type="predicted"/>
<dbReference type="PROSITE" id="PS50994">
    <property type="entry name" value="INTEGRASE"/>
    <property type="match status" value="1"/>
</dbReference>
<dbReference type="AlphaFoldDB" id="A0AAE0F2R3"/>
<evidence type="ECO:0000256" key="1">
    <source>
        <dbReference type="ARBA" id="ARBA00022723"/>
    </source>
</evidence>
<dbReference type="InterPro" id="IPR012337">
    <property type="entry name" value="RNaseH-like_sf"/>
</dbReference>
<dbReference type="InterPro" id="IPR036397">
    <property type="entry name" value="RNaseH_sf"/>
</dbReference>
<keyword evidence="1" id="KW-0479">Metal-binding</keyword>
<sequence length="962" mass="106417">MLKGLPPDQYFSGQHAQNESVWREWRAKVGPSMRHPALALLLSKVAPVSEVKADSLCLERAINCLTTFCVVLLPRLRTVLSAAHRGNLRWLRGLARAGQIATQHRRCVLHRGGARTLRAAQQFATLTPPLHSFLDGKETLQRIREYSTIADVMPSAATQTALAAEAEAAGAIADDRRKQEELKRQRLAVKVPCSVCHRPGHPAKDCFMTNNEKREQFLKKASPSVKAAILKRVVNYEKNGKLLAPGQYLGAVAGQSDLYPGLEDSGEALFALREAGQSDVHPGLEDTGESLYTLREAEQSDLHPGLDGTGGTLLTDALREAHLGRGYQISPGQLWFTPGLQRMHTILVSGSAAMLVRAQYILNRGVALPRDGVERGISVKQIVCQLQTIREIAKHIETLLQLAPVMVRTSLEDLKDWASGLGLSTRALIRAVESYGALLFAITGGYGDDDGPSSGYVGSDYESYSDSDSDYGDDPAKQDGSGSMPDLASSDDGGDAEEGDESESVPDLASSSVLPRFWLTKAIRPSVKPTGTELAKEVGSLVWSDTCGPFRISAGGYRWFALFVDDSTTWIRRYFLKQKSDYPEAFKMYIVEVKRRRSGMGLPEDCHMVLHTDGDSTMIAGHTAAFCKERGIEQRHGSPYLHENQARVERSHRDVQAMARALLLASGFGVEMWPLAARHVVYILNRIFRRSLNWTSAYYLINKKHADLSHLRIFGRLAYPFIDPSVREHKLSNRDRELRDPLPTVLETPVLEQGVYLPEDDEEVMAVVKVEASDGAYWVLTAPDVAEWPESIQNELEALVQIKGALRLMKEEDVPPGVKLLDMSLILKLSSITIAIVLALNLGLVVHHMDVDTAFLNSVLEEDLYVRLPRGLVYGGCRPVPVFCGNQGAIHLASNYVNNSRSKHIKARNMYIRELIKAKETEALYTGTANNTSAIMTKPLALPIFRMQRERLGVTSLHRDDH</sequence>
<feature type="compositionally biased region" description="Acidic residues" evidence="3">
    <location>
        <begin position="463"/>
        <end position="473"/>
    </location>
</feature>
<dbReference type="GO" id="GO:0015074">
    <property type="term" value="P:DNA integration"/>
    <property type="evidence" value="ECO:0007669"/>
    <property type="project" value="InterPro"/>
</dbReference>
<dbReference type="Proteomes" id="UP001190700">
    <property type="component" value="Unassembled WGS sequence"/>
</dbReference>
<feature type="region of interest" description="Disordered" evidence="3">
    <location>
        <begin position="451"/>
        <end position="509"/>
    </location>
</feature>